<reference evidence="1 2" key="1">
    <citation type="submission" date="2019-08" db="EMBL/GenBank/DDBJ databases">
        <authorList>
            <person name="Guy L."/>
        </authorList>
    </citation>
    <scope>NUCLEOTIDE SEQUENCE [LARGE SCALE GENOMIC DNA]</scope>
    <source>
        <strain evidence="1 2">SGT-108</strain>
    </source>
</reference>
<evidence type="ECO:0000313" key="2">
    <source>
        <dbReference type="Proteomes" id="UP000324194"/>
    </source>
</evidence>
<protein>
    <submittedName>
        <fullName evidence="1">Uncharacterized protein</fullName>
    </submittedName>
</protein>
<name>A0A5E4PHI3_9COXI</name>
<evidence type="ECO:0000313" key="1">
    <source>
        <dbReference type="EMBL" id="VVC75786.1"/>
    </source>
</evidence>
<dbReference type="EMBL" id="LR699119">
    <property type="protein sequence ID" value="VVC75786.1"/>
    <property type="molecule type" value="Genomic_DNA"/>
</dbReference>
<dbReference type="Proteomes" id="UP000324194">
    <property type="component" value="Chromosome 1"/>
</dbReference>
<proteinExistence type="predicted"/>
<dbReference type="OrthoDB" id="5660188at2"/>
<keyword evidence="2" id="KW-1185">Reference proteome</keyword>
<accession>A0A5E4PHI3</accession>
<sequence length="72" mass="7893">MFMKIFVSIIVLVAIGVGLGTQLPRDMLIKVIIFRDFFDAALPVLAFGALVKYLCTGCVKCESCHPAKSEDK</sequence>
<dbReference type="AlphaFoldDB" id="A0A5E4PHI3"/>
<organism evidence="1 2">
    <name type="scientific">Aquicella siphonis</name>
    <dbReference type="NCBI Taxonomy" id="254247"/>
    <lineage>
        <taxon>Bacteria</taxon>
        <taxon>Pseudomonadati</taxon>
        <taxon>Pseudomonadota</taxon>
        <taxon>Gammaproteobacteria</taxon>
        <taxon>Legionellales</taxon>
        <taxon>Coxiellaceae</taxon>
        <taxon>Aquicella</taxon>
    </lineage>
</organism>
<dbReference type="KEGG" id="asip:AQUSIP_10830"/>
<gene>
    <name evidence="1" type="ORF">AQUSIP_10830</name>
</gene>
<dbReference type="RefSeq" id="WP_148339063.1">
    <property type="nucleotide sequence ID" value="NZ_LR699119.1"/>
</dbReference>